<protein>
    <submittedName>
        <fullName evidence="2">DUF1127 domain-containing protein</fullName>
    </submittedName>
</protein>
<dbReference type="Pfam" id="PF06568">
    <property type="entry name" value="YjiS-like"/>
    <property type="match status" value="1"/>
</dbReference>
<dbReference type="EMBL" id="VTPY01000003">
    <property type="protein sequence ID" value="KAA0012650.1"/>
    <property type="molecule type" value="Genomic_DNA"/>
</dbReference>
<name>A0A7V7KIG3_9GAMM</name>
<comment type="caution">
    <text evidence="2">The sequence shown here is derived from an EMBL/GenBank/DDBJ whole genome shotgun (WGS) entry which is preliminary data.</text>
</comment>
<evidence type="ECO:0000259" key="1">
    <source>
        <dbReference type="Pfam" id="PF06568"/>
    </source>
</evidence>
<evidence type="ECO:0000313" key="2">
    <source>
        <dbReference type="EMBL" id="KAA0012650.1"/>
    </source>
</evidence>
<gene>
    <name evidence="2" type="ORF">F0A17_06825</name>
</gene>
<dbReference type="Proteomes" id="UP000486760">
    <property type="component" value="Unassembled WGS sequence"/>
</dbReference>
<dbReference type="RefSeq" id="WP_149327605.1">
    <property type="nucleotide sequence ID" value="NZ_VTPY01000003.1"/>
</dbReference>
<feature type="domain" description="YjiS-like" evidence="1">
    <location>
        <begin position="29"/>
        <end position="65"/>
    </location>
</feature>
<dbReference type="AlphaFoldDB" id="A0A7V7KIG3"/>
<keyword evidence="3" id="KW-1185">Reference proteome</keyword>
<reference evidence="2 3" key="1">
    <citation type="submission" date="2019-08" db="EMBL/GenBank/DDBJ databases">
        <title>Bioinformatics analysis of the strain L3 and L5.</title>
        <authorList>
            <person name="Li X."/>
        </authorList>
    </citation>
    <scope>NUCLEOTIDE SEQUENCE [LARGE SCALE GENOMIC DNA]</scope>
    <source>
        <strain evidence="2 3">L5</strain>
    </source>
</reference>
<evidence type="ECO:0000313" key="3">
    <source>
        <dbReference type="Proteomes" id="UP000486760"/>
    </source>
</evidence>
<accession>A0A7V7KIG3</accession>
<organism evidence="2 3">
    <name type="scientific">Billgrantia pellis</name>
    <dbReference type="NCBI Taxonomy" id="2606936"/>
    <lineage>
        <taxon>Bacteria</taxon>
        <taxon>Pseudomonadati</taxon>
        <taxon>Pseudomonadota</taxon>
        <taxon>Gammaproteobacteria</taxon>
        <taxon>Oceanospirillales</taxon>
        <taxon>Halomonadaceae</taxon>
        <taxon>Billgrantia</taxon>
    </lineage>
</organism>
<proteinExistence type="predicted"/>
<sequence length="80" mass="9762">MNPHVCCDSVSAPAHPPAPWRRLFGVTGVMRRLRRYNQLWRERRQLQALPDELLRDVGLSREQVRRESRRHYWDDLGWRR</sequence>
<dbReference type="InterPro" id="IPR009506">
    <property type="entry name" value="YjiS-like"/>
</dbReference>